<evidence type="ECO:0000259" key="3">
    <source>
        <dbReference type="PROSITE" id="PS51464"/>
    </source>
</evidence>
<dbReference type="NCBIfam" id="TIGR02128">
    <property type="entry name" value="G6PI_arch"/>
    <property type="match status" value="1"/>
</dbReference>
<dbReference type="Gene3D" id="3.40.50.10490">
    <property type="entry name" value="Glucose-6-phosphate isomerase like protein, domain 1"/>
    <property type="match status" value="2"/>
</dbReference>
<proteinExistence type="inferred from homology"/>
<evidence type="ECO:0000256" key="1">
    <source>
        <dbReference type="ARBA" id="ARBA00010523"/>
    </source>
</evidence>
<dbReference type="InterPro" id="IPR035484">
    <property type="entry name" value="SIS_PGI/PMI_1"/>
</dbReference>
<gene>
    <name evidence="4" type="ORF">ACFQ2O_05550</name>
</gene>
<dbReference type="InterPro" id="IPR046348">
    <property type="entry name" value="SIS_dom_sf"/>
</dbReference>
<dbReference type="CDD" id="cd05017">
    <property type="entry name" value="SIS_PGI_PMI_1"/>
    <property type="match status" value="1"/>
</dbReference>
<comment type="similarity">
    <text evidence="1">Belongs to the PGI/PMI family.</text>
</comment>
<accession>A0ABW3SP08</accession>
<evidence type="ECO:0000313" key="5">
    <source>
        <dbReference type="Proteomes" id="UP001597094"/>
    </source>
</evidence>
<keyword evidence="2 4" id="KW-0413">Isomerase</keyword>
<organism evidence="4 5">
    <name type="scientific">Pontibacter rugosus</name>
    <dbReference type="NCBI Taxonomy" id="1745966"/>
    <lineage>
        <taxon>Bacteria</taxon>
        <taxon>Pseudomonadati</taxon>
        <taxon>Bacteroidota</taxon>
        <taxon>Cytophagia</taxon>
        <taxon>Cytophagales</taxon>
        <taxon>Hymenobacteraceae</taxon>
        <taxon>Pontibacter</taxon>
    </lineage>
</organism>
<dbReference type="Proteomes" id="UP001597094">
    <property type="component" value="Unassembled WGS sequence"/>
</dbReference>
<sequence length="331" mass="36412">MKQLVEKFSEQLRHAMEIGERAAVTFRGPAYSNVVIVGMGSSSVAANLIQCYVADKLSVPVVLCKGYSLPSFVGANTLVIAASFSGNTEEVIAVVRAALGADAAVGFLTAGGELLRIAEEHHVPHIRLDEEAAQPRALLAYAVVGLLYLLHHAELLDDTFKREVVQSINLLEEQAGSIKVQASALASAMQCKIPVLYASNTFESVALRLQQQLNTNAKQLAHVNVFPEMSHNEVQGWQHPAELFGQLAVLFIKTGYDNPRVKLRMELAKPILKKKVQDVLEIEAVGATFLEQAFYLIHLFDWVSVYMADLNKEDPESNEAIDYLKRELSKV</sequence>
<dbReference type="InterPro" id="IPR019490">
    <property type="entry name" value="Glu6P/Mann6P_isomerase_C"/>
</dbReference>
<dbReference type="Pfam" id="PF10432">
    <property type="entry name" value="bact-PGI_C"/>
    <property type="match status" value="1"/>
</dbReference>
<keyword evidence="5" id="KW-1185">Reference proteome</keyword>
<evidence type="ECO:0000313" key="4">
    <source>
        <dbReference type="EMBL" id="MFD1185666.1"/>
    </source>
</evidence>
<dbReference type="EMBL" id="JBHTLD010000031">
    <property type="protein sequence ID" value="MFD1185666.1"/>
    <property type="molecule type" value="Genomic_DNA"/>
</dbReference>
<dbReference type="CDD" id="cd05637">
    <property type="entry name" value="SIS_PGI_PMI_2"/>
    <property type="match status" value="1"/>
</dbReference>
<name>A0ABW3SP08_9BACT</name>
<protein>
    <submittedName>
        <fullName evidence="4">Bifunctional phosphoglucose/phosphomannose isomerase</fullName>
    </submittedName>
</protein>
<evidence type="ECO:0000256" key="2">
    <source>
        <dbReference type="ARBA" id="ARBA00023235"/>
    </source>
</evidence>
<dbReference type="RefSeq" id="WP_377523658.1">
    <property type="nucleotide sequence ID" value="NZ_JBHTLD010000031.1"/>
</dbReference>
<comment type="caution">
    <text evidence="4">The sequence shown here is derived from an EMBL/GenBank/DDBJ whole genome shotgun (WGS) entry which is preliminary data.</text>
</comment>
<dbReference type="PROSITE" id="PS51464">
    <property type="entry name" value="SIS"/>
    <property type="match status" value="1"/>
</dbReference>
<reference evidence="5" key="1">
    <citation type="journal article" date="2019" name="Int. J. Syst. Evol. Microbiol.">
        <title>The Global Catalogue of Microorganisms (GCM) 10K type strain sequencing project: providing services to taxonomists for standard genome sequencing and annotation.</title>
        <authorList>
            <consortium name="The Broad Institute Genomics Platform"/>
            <consortium name="The Broad Institute Genome Sequencing Center for Infectious Disease"/>
            <person name="Wu L."/>
            <person name="Ma J."/>
        </authorList>
    </citation>
    <scope>NUCLEOTIDE SEQUENCE [LARGE SCALE GENOMIC DNA]</scope>
    <source>
        <strain evidence="5">JCM 31319</strain>
    </source>
</reference>
<dbReference type="InterPro" id="IPR001347">
    <property type="entry name" value="SIS_dom"/>
</dbReference>
<feature type="domain" description="SIS" evidence="3">
    <location>
        <begin position="22"/>
        <end position="170"/>
    </location>
</feature>
<dbReference type="SUPFAM" id="SSF53697">
    <property type="entry name" value="SIS domain"/>
    <property type="match status" value="1"/>
</dbReference>
<dbReference type="GO" id="GO:0016853">
    <property type="term" value="F:isomerase activity"/>
    <property type="evidence" value="ECO:0007669"/>
    <property type="project" value="UniProtKB-KW"/>
</dbReference>